<name>A0A1D2VFH0_9ASCO</name>
<feature type="compositionally biased region" description="Low complexity" evidence="5">
    <location>
        <begin position="66"/>
        <end position="76"/>
    </location>
</feature>
<dbReference type="FunCoup" id="A0A1D2VFH0">
    <property type="interactions" value="138"/>
</dbReference>
<dbReference type="InterPro" id="IPR021771">
    <property type="entry name" value="Triacylglycerol_lipase_N"/>
</dbReference>
<feature type="domain" description="PNPLA" evidence="6">
    <location>
        <begin position="263"/>
        <end position="482"/>
    </location>
</feature>
<keyword evidence="3 4" id="KW-0443">Lipid metabolism</keyword>
<dbReference type="PANTHER" id="PTHR14226">
    <property type="entry name" value="NEUROPATHY TARGET ESTERASE/SWISS CHEESE D.MELANOGASTER"/>
    <property type="match status" value="1"/>
</dbReference>
<feature type="short sequence motif" description="GXSXG" evidence="4">
    <location>
        <begin position="294"/>
        <end position="298"/>
    </location>
</feature>
<evidence type="ECO:0000256" key="2">
    <source>
        <dbReference type="ARBA" id="ARBA00022963"/>
    </source>
</evidence>
<feature type="compositionally biased region" description="Acidic residues" evidence="5">
    <location>
        <begin position="827"/>
        <end position="842"/>
    </location>
</feature>
<accession>A0A1D2VFH0</accession>
<keyword evidence="1 4" id="KW-0378">Hydrolase</keyword>
<dbReference type="AlphaFoldDB" id="A0A1D2VFH0"/>
<feature type="region of interest" description="Disordered" evidence="5">
    <location>
        <begin position="35"/>
        <end position="76"/>
    </location>
</feature>
<comment type="caution">
    <text evidence="4">Lacks conserved residue(s) required for the propagation of feature annotation.</text>
</comment>
<evidence type="ECO:0000313" key="8">
    <source>
        <dbReference type="Proteomes" id="UP000095038"/>
    </source>
</evidence>
<feature type="short sequence motif" description="GXGXXG" evidence="4">
    <location>
        <begin position="267"/>
        <end position="272"/>
    </location>
</feature>
<dbReference type="GO" id="GO:0016042">
    <property type="term" value="P:lipid catabolic process"/>
    <property type="evidence" value="ECO:0007669"/>
    <property type="project" value="UniProtKB-UniRule"/>
</dbReference>
<evidence type="ECO:0000259" key="6">
    <source>
        <dbReference type="PROSITE" id="PS51635"/>
    </source>
</evidence>
<protein>
    <submittedName>
        <fullName evidence="7">Patatin-domain-containing protein</fullName>
    </submittedName>
</protein>
<keyword evidence="8" id="KW-1185">Reference proteome</keyword>
<feature type="active site" description="Proton acceptor" evidence="4">
    <location>
        <position position="469"/>
    </location>
</feature>
<evidence type="ECO:0000256" key="1">
    <source>
        <dbReference type="ARBA" id="ARBA00022801"/>
    </source>
</evidence>
<dbReference type="GO" id="GO:0006641">
    <property type="term" value="P:triglyceride metabolic process"/>
    <property type="evidence" value="ECO:0007669"/>
    <property type="project" value="UniProtKB-ARBA"/>
</dbReference>
<dbReference type="Pfam" id="PF01734">
    <property type="entry name" value="Patatin"/>
    <property type="match status" value="1"/>
</dbReference>
<dbReference type="InterPro" id="IPR002641">
    <property type="entry name" value="PNPLA_dom"/>
</dbReference>
<dbReference type="InterPro" id="IPR016035">
    <property type="entry name" value="Acyl_Trfase/lysoPLipase"/>
</dbReference>
<dbReference type="GO" id="GO:0004806">
    <property type="term" value="F:triacylglycerol lipase activity"/>
    <property type="evidence" value="ECO:0007669"/>
    <property type="project" value="InterPro"/>
</dbReference>
<dbReference type="InterPro" id="IPR050301">
    <property type="entry name" value="NTE"/>
</dbReference>
<keyword evidence="2 4" id="KW-0442">Lipid degradation</keyword>
<dbReference type="Proteomes" id="UP000095038">
    <property type="component" value="Unassembled WGS sequence"/>
</dbReference>
<evidence type="ECO:0000256" key="4">
    <source>
        <dbReference type="PROSITE-ProRule" id="PRU01161"/>
    </source>
</evidence>
<evidence type="ECO:0000256" key="5">
    <source>
        <dbReference type="SAM" id="MobiDB-lite"/>
    </source>
</evidence>
<dbReference type="STRING" id="1344418.A0A1D2VFH0"/>
<feature type="compositionally biased region" description="Polar residues" evidence="5">
    <location>
        <begin position="49"/>
        <end position="64"/>
    </location>
</feature>
<dbReference type="CDD" id="cd07230">
    <property type="entry name" value="Pat_TGL4-5_like"/>
    <property type="match status" value="1"/>
</dbReference>
<dbReference type="RefSeq" id="XP_020046682.1">
    <property type="nucleotide sequence ID" value="XM_020194914.1"/>
</dbReference>
<dbReference type="Gene3D" id="3.40.1090.10">
    <property type="entry name" value="Cytosolic phospholipase A2 catalytic domain"/>
    <property type="match status" value="2"/>
</dbReference>
<dbReference type="OrthoDB" id="10049244at2759"/>
<dbReference type="PROSITE" id="PS51635">
    <property type="entry name" value="PNPLA"/>
    <property type="match status" value="1"/>
</dbReference>
<organism evidence="7 8">
    <name type="scientific">Ascoidea rubescens DSM 1968</name>
    <dbReference type="NCBI Taxonomy" id="1344418"/>
    <lineage>
        <taxon>Eukaryota</taxon>
        <taxon>Fungi</taxon>
        <taxon>Dikarya</taxon>
        <taxon>Ascomycota</taxon>
        <taxon>Saccharomycotina</taxon>
        <taxon>Saccharomycetes</taxon>
        <taxon>Ascoideaceae</taxon>
        <taxon>Ascoidea</taxon>
    </lineage>
</organism>
<feature type="active site" description="Nucleophile" evidence="4">
    <location>
        <position position="296"/>
    </location>
</feature>
<dbReference type="Pfam" id="PF11815">
    <property type="entry name" value="DUF3336"/>
    <property type="match status" value="1"/>
</dbReference>
<dbReference type="PANTHER" id="PTHR14226:SF10">
    <property type="entry name" value="TRIACYLGLYCEROL LIPASE 4-RELATED"/>
    <property type="match status" value="1"/>
</dbReference>
<gene>
    <name evidence="7" type="ORF">ASCRUDRAFT_8611</name>
</gene>
<sequence>MLENSELPFIFPPDSDALLITETLIKRHVVALGKSGNRKNTSDGKDNQADNNTKNGSQNNSKHATGNDTNSTPTTTLRIFNNTLKPNQLNNYTRYLRSKIQNKAVPILKQFIGPPNEIEANLNSLYSQQKIATSYKEWLNCSSNIDLLLSNNDWKAVPESNLYDHALLQFKLNELRQLRSAKNYSKLLYIIRTTWFRNVANINNINLYRHSLVGTKYLIQDYLEECQVALNSFANPEIKTGIDDRYILSILIQTRKAIGRTALVLSGGGCFGMFHIGVLSTLLEINLLPKIISGSSAGSIVAAILCAHSNEEINVLMDDILSKKFNIFSSDINELSNDPNHISNQVPKDTSLGHKLSSAFFNLVHFFKTGNWCESRHLQKTMFEFLGNLTFRESYNRTGRILNITVSSASSYEQPNLLNYLTAPNVLVWSAVCASCALPGFFPSTTLYEKNLKSGKIQEWNHPSVKFIDGSVDNDIPLQKLSELFNVNHIIVSQVNPHIVPFLKLSLKCVGGEIENEFSAKLKNISNSIFQFINLEFIHFLNTLDYLNISTDITKKIKSAFSQQYSGDITILPGIRILELDKMLTDPSPEFLLDCIVRGARATWPKIDLIHNHCCIEFLLDSTISKLRSRIISKRQHIQSSYLLISKRDGLYLNDMKRYGWNICSTGDENSAKGFENIDTSPDGSNSSEIININYSCRPRSESSPLESFFREKKHTLIERKTSIKRLHSTDHKHAKVKYGKIRSNSSKSLKRTSLTEYNGNRPGNRLSSSFSSLTHSFNDSCFEKLLNSNVDGSWDTNTPISNNIGTNSLSSLNIENQLYFKNEFGVDNDDDDDDDDDNDNDNNEKDGSVEGVRVNQSNAQASSGSMVRQLSAKSMDLNEKVYKKLKKSKETNNSSEYIMFSASTNGKKNVEWIEESQNIEGGRVTKSFWKKLNSNDTFEIDFSSENESEANELVSELIGTPGIDLSQIQ</sequence>
<dbReference type="EMBL" id="KV454482">
    <property type="protein sequence ID" value="ODV60375.1"/>
    <property type="molecule type" value="Genomic_DNA"/>
</dbReference>
<proteinExistence type="predicted"/>
<dbReference type="FunFam" id="3.40.1090.10:FF:000036">
    <property type="entry name" value="Patatin-like phospholipase domain-containing protein"/>
    <property type="match status" value="1"/>
</dbReference>
<evidence type="ECO:0000256" key="3">
    <source>
        <dbReference type="ARBA" id="ARBA00023098"/>
    </source>
</evidence>
<feature type="region of interest" description="Disordered" evidence="5">
    <location>
        <begin position="825"/>
        <end position="851"/>
    </location>
</feature>
<dbReference type="GeneID" id="30968550"/>
<reference evidence="8" key="1">
    <citation type="submission" date="2016-05" db="EMBL/GenBank/DDBJ databases">
        <title>Comparative genomics of biotechnologically important yeasts.</title>
        <authorList>
            <consortium name="DOE Joint Genome Institute"/>
            <person name="Riley R."/>
            <person name="Haridas S."/>
            <person name="Wolfe K.H."/>
            <person name="Lopes M.R."/>
            <person name="Hittinger C.T."/>
            <person name="Goker M."/>
            <person name="Salamov A."/>
            <person name="Wisecaver J."/>
            <person name="Long T.M."/>
            <person name="Aerts A.L."/>
            <person name="Barry K."/>
            <person name="Choi C."/>
            <person name="Clum A."/>
            <person name="Coughlan A.Y."/>
            <person name="Deshpande S."/>
            <person name="Douglass A.P."/>
            <person name="Hanson S.J."/>
            <person name="Klenk H.-P."/>
            <person name="Labutti K."/>
            <person name="Lapidus A."/>
            <person name="Lindquist E."/>
            <person name="Lipzen A."/>
            <person name="Meier-Kolthoff J.P."/>
            <person name="Ohm R.A."/>
            <person name="Otillar R.P."/>
            <person name="Pangilinan J."/>
            <person name="Peng Y."/>
            <person name="Rokas A."/>
            <person name="Rosa C.A."/>
            <person name="Scheuner C."/>
            <person name="Sibirny A.A."/>
            <person name="Slot J.C."/>
            <person name="Stielow J.B."/>
            <person name="Sun H."/>
            <person name="Kurtzman C.P."/>
            <person name="Blackwell M."/>
            <person name="Grigoriev I.V."/>
            <person name="Jeffries T.W."/>
        </authorList>
    </citation>
    <scope>NUCLEOTIDE SEQUENCE [LARGE SCALE GENOMIC DNA]</scope>
    <source>
        <strain evidence="8">DSM 1968</strain>
    </source>
</reference>
<evidence type="ECO:0000313" key="7">
    <source>
        <dbReference type="EMBL" id="ODV60375.1"/>
    </source>
</evidence>
<dbReference type="InParanoid" id="A0A1D2VFH0"/>
<dbReference type="SUPFAM" id="SSF52151">
    <property type="entry name" value="FabD/lysophospholipase-like"/>
    <property type="match status" value="1"/>
</dbReference>